<sequence>MAILLATPGLYRSFIEEWNVHHPEHAFVPQTGEVRHYRQLVLAPGTGANLTIDTITEVLIHNGVPPAEVDHAYTFGVNYMNQIYVDDPLHWSLFDKADELHLEALQLHGVPPAIPELNSWILPTKINLICMYYFKGRTCNEEHHEIMDAPRWRIVGAPIHPFILTRRVYLGVEQQRERARTAPGTATSMLAAPGPLDALPAPPPIVDEGTSTAATQMQQESTAMAVDLLNYSSADPSGPPANTSMAETSGGNHPSINSTLHPEEQLPSA</sequence>
<feature type="compositionally biased region" description="Polar residues" evidence="1">
    <location>
        <begin position="230"/>
        <end position="260"/>
    </location>
</feature>
<feature type="compositionally biased region" description="Polar residues" evidence="1">
    <location>
        <begin position="209"/>
        <end position="222"/>
    </location>
</feature>
<dbReference type="AlphaFoldDB" id="A0A9P6BYK3"/>
<dbReference type="Proteomes" id="UP000807342">
    <property type="component" value="Unassembled WGS sequence"/>
</dbReference>
<keyword evidence="3" id="KW-1185">Reference proteome</keyword>
<comment type="caution">
    <text evidence="2">The sequence shown here is derived from an EMBL/GenBank/DDBJ whole genome shotgun (WGS) entry which is preliminary data.</text>
</comment>
<evidence type="ECO:0000313" key="3">
    <source>
        <dbReference type="Proteomes" id="UP000807342"/>
    </source>
</evidence>
<organism evidence="2 3">
    <name type="scientific">Macrolepiota fuliginosa MF-IS2</name>
    <dbReference type="NCBI Taxonomy" id="1400762"/>
    <lineage>
        <taxon>Eukaryota</taxon>
        <taxon>Fungi</taxon>
        <taxon>Dikarya</taxon>
        <taxon>Basidiomycota</taxon>
        <taxon>Agaricomycotina</taxon>
        <taxon>Agaricomycetes</taxon>
        <taxon>Agaricomycetidae</taxon>
        <taxon>Agaricales</taxon>
        <taxon>Agaricineae</taxon>
        <taxon>Agaricaceae</taxon>
        <taxon>Macrolepiota</taxon>
    </lineage>
</organism>
<evidence type="ECO:0000313" key="2">
    <source>
        <dbReference type="EMBL" id="KAF9445251.1"/>
    </source>
</evidence>
<evidence type="ECO:0000256" key="1">
    <source>
        <dbReference type="SAM" id="MobiDB-lite"/>
    </source>
</evidence>
<protein>
    <submittedName>
        <fullName evidence="2">Uncharacterized protein</fullName>
    </submittedName>
</protein>
<dbReference type="OrthoDB" id="2947350at2759"/>
<dbReference type="EMBL" id="MU151313">
    <property type="protein sequence ID" value="KAF9445251.1"/>
    <property type="molecule type" value="Genomic_DNA"/>
</dbReference>
<name>A0A9P6BYK3_9AGAR</name>
<proteinExistence type="predicted"/>
<accession>A0A9P6BYK3</accession>
<feature type="region of interest" description="Disordered" evidence="1">
    <location>
        <begin position="209"/>
        <end position="269"/>
    </location>
</feature>
<reference evidence="2" key="1">
    <citation type="submission" date="2020-11" db="EMBL/GenBank/DDBJ databases">
        <authorList>
            <consortium name="DOE Joint Genome Institute"/>
            <person name="Ahrendt S."/>
            <person name="Riley R."/>
            <person name="Andreopoulos W."/>
            <person name="Labutti K."/>
            <person name="Pangilinan J."/>
            <person name="Ruiz-Duenas F.J."/>
            <person name="Barrasa J.M."/>
            <person name="Sanchez-Garcia M."/>
            <person name="Camarero S."/>
            <person name="Miyauchi S."/>
            <person name="Serrano A."/>
            <person name="Linde D."/>
            <person name="Babiker R."/>
            <person name="Drula E."/>
            <person name="Ayuso-Fernandez I."/>
            <person name="Pacheco R."/>
            <person name="Padilla G."/>
            <person name="Ferreira P."/>
            <person name="Barriuso J."/>
            <person name="Kellner H."/>
            <person name="Castanera R."/>
            <person name="Alfaro M."/>
            <person name="Ramirez L."/>
            <person name="Pisabarro A.G."/>
            <person name="Kuo A."/>
            <person name="Tritt A."/>
            <person name="Lipzen A."/>
            <person name="He G."/>
            <person name="Yan M."/>
            <person name="Ng V."/>
            <person name="Cullen D."/>
            <person name="Martin F."/>
            <person name="Rosso M.-N."/>
            <person name="Henrissat B."/>
            <person name="Hibbett D."/>
            <person name="Martinez A.T."/>
            <person name="Grigoriev I.V."/>
        </authorList>
    </citation>
    <scope>NUCLEOTIDE SEQUENCE</scope>
    <source>
        <strain evidence="2">MF-IS2</strain>
    </source>
</reference>
<gene>
    <name evidence="2" type="ORF">P691DRAFT_762655</name>
</gene>